<comment type="caution">
    <text evidence="2">The sequence shown here is derived from an EMBL/GenBank/DDBJ whole genome shotgun (WGS) entry which is preliminary data.</text>
</comment>
<dbReference type="EMBL" id="JAPXFL010000006">
    <property type="protein sequence ID" value="KAK9505275.1"/>
    <property type="molecule type" value="Genomic_DNA"/>
</dbReference>
<accession>A0AAW1DA81</accession>
<dbReference type="AlphaFoldDB" id="A0AAW1DA81"/>
<protein>
    <submittedName>
        <fullName evidence="2">Uncharacterized protein</fullName>
    </submittedName>
</protein>
<evidence type="ECO:0000313" key="2">
    <source>
        <dbReference type="EMBL" id="KAK9505275.1"/>
    </source>
</evidence>
<keyword evidence="1" id="KW-1133">Transmembrane helix</keyword>
<evidence type="ECO:0000256" key="1">
    <source>
        <dbReference type="SAM" id="Phobius"/>
    </source>
</evidence>
<proteinExistence type="predicted"/>
<keyword evidence="1" id="KW-0812">Transmembrane</keyword>
<keyword evidence="3" id="KW-1185">Reference proteome</keyword>
<gene>
    <name evidence="2" type="ORF">O3M35_009366</name>
</gene>
<sequence length="207" mass="23991">MSDLTADISHCHPLDNSLSRDSIEVDEDDVVATKDCDNVSIDGDTFTPAEGNYISEESCTDSLYDKLSVAKELTKRLSSEREQRQCSFLQLWNHCYGKSFLEKMGIYCDWIYANVNAKLALFGTSTIVPLFAWFTKIFWQAFVIQFIILVILGLFVRYMLRQQIYRNQFEADQLDKKLYQRSLIHMEKMAKINENDEIEASTSCMKQ</sequence>
<keyword evidence="1" id="KW-0472">Membrane</keyword>
<feature type="transmembrane region" description="Helical" evidence="1">
    <location>
        <begin position="137"/>
        <end position="160"/>
    </location>
</feature>
<feature type="transmembrane region" description="Helical" evidence="1">
    <location>
        <begin position="110"/>
        <end position="131"/>
    </location>
</feature>
<name>A0AAW1DA81_9HEMI</name>
<evidence type="ECO:0000313" key="3">
    <source>
        <dbReference type="Proteomes" id="UP001461498"/>
    </source>
</evidence>
<reference evidence="2 3" key="1">
    <citation type="submission" date="2022-12" db="EMBL/GenBank/DDBJ databases">
        <title>Chromosome-level genome assembly of true bugs.</title>
        <authorList>
            <person name="Ma L."/>
            <person name="Li H."/>
        </authorList>
    </citation>
    <scope>NUCLEOTIDE SEQUENCE [LARGE SCALE GENOMIC DNA]</scope>
    <source>
        <strain evidence="2">Lab_2022b</strain>
    </source>
</reference>
<dbReference type="Proteomes" id="UP001461498">
    <property type="component" value="Unassembled WGS sequence"/>
</dbReference>
<organism evidence="2 3">
    <name type="scientific">Rhynocoris fuscipes</name>
    <dbReference type="NCBI Taxonomy" id="488301"/>
    <lineage>
        <taxon>Eukaryota</taxon>
        <taxon>Metazoa</taxon>
        <taxon>Ecdysozoa</taxon>
        <taxon>Arthropoda</taxon>
        <taxon>Hexapoda</taxon>
        <taxon>Insecta</taxon>
        <taxon>Pterygota</taxon>
        <taxon>Neoptera</taxon>
        <taxon>Paraneoptera</taxon>
        <taxon>Hemiptera</taxon>
        <taxon>Heteroptera</taxon>
        <taxon>Panheteroptera</taxon>
        <taxon>Cimicomorpha</taxon>
        <taxon>Reduviidae</taxon>
        <taxon>Harpactorinae</taxon>
        <taxon>Harpactorini</taxon>
        <taxon>Rhynocoris</taxon>
    </lineage>
</organism>